<keyword evidence="9" id="KW-0812">Transmembrane</keyword>
<organism evidence="12 13">
    <name type="scientific">Stackebrandtia nassauensis (strain DSM 44728 / CIP 108903 / NRRL B-16338 / NBRC 102104 / LLR-40K-21)</name>
    <dbReference type="NCBI Taxonomy" id="446470"/>
    <lineage>
        <taxon>Bacteria</taxon>
        <taxon>Bacillati</taxon>
        <taxon>Actinomycetota</taxon>
        <taxon>Actinomycetes</taxon>
        <taxon>Glycomycetales</taxon>
        <taxon>Glycomycetaceae</taxon>
        <taxon>Stackebrandtia</taxon>
    </lineage>
</organism>
<evidence type="ECO:0000256" key="5">
    <source>
        <dbReference type="ARBA" id="ARBA00022741"/>
    </source>
</evidence>
<dbReference type="RefSeq" id="WP_013015930.1">
    <property type="nucleotide sequence ID" value="NC_013947.1"/>
</dbReference>
<feature type="domain" description="Histidine kinase/HSP90-like ATPase" evidence="10">
    <location>
        <begin position="292"/>
        <end position="377"/>
    </location>
</feature>
<keyword evidence="7" id="KW-0067">ATP-binding</keyword>
<dbReference type="KEGG" id="sna:Snas_0646"/>
<evidence type="ECO:0000313" key="12">
    <source>
        <dbReference type="EMBL" id="ADD40359.1"/>
    </source>
</evidence>
<keyword evidence="8" id="KW-0902">Two-component regulatory system</keyword>
<evidence type="ECO:0000259" key="11">
    <source>
        <dbReference type="Pfam" id="PF07730"/>
    </source>
</evidence>
<dbReference type="CDD" id="cd16917">
    <property type="entry name" value="HATPase_UhpB-NarQ-NarX-like"/>
    <property type="match status" value="1"/>
</dbReference>
<keyword evidence="9" id="KW-0472">Membrane</keyword>
<evidence type="ECO:0000256" key="6">
    <source>
        <dbReference type="ARBA" id="ARBA00022777"/>
    </source>
</evidence>
<dbReference type="GO" id="GO:0046983">
    <property type="term" value="F:protein dimerization activity"/>
    <property type="evidence" value="ECO:0007669"/>
    <property type="project" value="InterPro"/>
</dbReference>
<dbReference type="HOGENOM" id="CLU_000445_20_1_11"/>
<dbReference type="EC" id="2.7.13.3" evidence="2"/>
<dbReference type="AlphaFoldDB" id="D3Q6W0"/>
<gene>
    <name evidence="12" type="ordered locus">Snas_0646</name>
</gene>
<keyword evidence="3" id="KW-0597">Phosphoprotein</keyword>
<proteinExistence type="predicted"/>
<dbReference type="EMBL" id="CP001778">
    <property type="protein sequence ID" value="ADD40359.1"/>
    <property type="molecule type" value="Genomic_DNA"/>
</dbReference>
<dbReference type="InterPro" id="IPR003594">
    <property type="entry name" value="HATPase_dom"/>
</dbReference>
<accession>D3Q6W0</accession>
<comment type="catalytic activity">
    <reaction evidence="1">
        <text>ATP + protein L-histidine = ADP + protein N-phospho-L-histidine.</text>
        <dbReference type="EC" id="2.7.13.3"/>
    </reaction>
</comment>
<name>D3Q6W0_STANL</name>
<dbReference type="GO" id="GO:0000155">
    <property type="term" value="F:phosphorelay sensor kinase activity"/>
    <property type="evidence" value="ECO:0007669"/>
    <property type="project" value="InterPro"/>
</dbReference>
<keyword evidence="4" id="KW-0808">Transferase</keyword>
<evidence type="ECO:0000256" key="8">
    <source>
        <dbReference type="ARBA" id="ARBA00023012"/>
    </source>
</evidence>
<dbReference type="InterPro" id="IPR050482">
    <property type="entry name" value="Sensor_HK_TwoCompSys"/>
</dbReference>
<dbReference type="SUPFAM" id="SSF55874">
    <property type="entry name" value="ATPase domain of HSP90 chaperone/DNA topoisomerase II/histidine kinase"/>
    <property type="match status" value="1"/>
</dbReference>
<evidence type="ECO:0000256" key="7">
    <source>
        <dbReference type="ARBA" id="ARBA00022840"/>
    </source>
</evidence>
<feature type="transmembrane region" description="Helical" evidence="9">
    <location>
        <begin position="12"/>
        <end position="32"/>
    </location>
</feature>
<feature type="transmembrane region" description="Helical" evidence="9">
    <location>
        <begin position="101"/>
        <end position="120"/>
    </location>
</feature>
<dbReference type="Gene3D" id="3.30.565.10">
    <property type="entry name" value="Histidine kinase-like ATPase, C-terminal domain"/>
    <property type="match status" value="1"/>
</dbReference>
<keyword evidence="6 12" id="KW-0418">Kinase</keyword>
<dbReference type="STRING" id="446470.Snas_0646"/>
<dbReference type="InterPro" id="IPR036890">
    <property type="entry name" value="HATPase_C_sf"/>
</dbReference>
<evidence type="ECO:0000313" key="13">
    <source>
        <dbReference type="Proteomes" id="UP000000844"/>
    </source>
</evidence>
<dbReference type="eggNOG" id="COG4585">
    <property type="taxonomic scope" value="Bacteria"/>
</dbReference>
<dbReference type="InterPro" id="IPR011712">
    <property type="entry name" value="Sig_transdc_His_kin_sub3_dim/P"/>
</dbReference>
<keyword evidence="5" id="KW-0547">Nucleotide-binding</keyword>
<reference evidence="12 13" key="1">
    <citation type="journal article" date="2009" name="Stand. Genomic Sci.">
        <title>Complete genome sequence of Stackebrandtia nassauensis type strain (LLR-40K-21).</title>
        <authorList>
            <person name="Munk C."/>
            <person name="Lapidus A."/>
            <person name="Copeland A."/>
            <person name="Jando M."/>
            <person name="Mayilraj S."/>
            <person name="Glavina Del Rio T."/>
            <person name="Nolan M."/>
            <person name="Chen F."/>
            <person name="Lucas S."/>
            <person name="Tice H."/>
            <person name="Cheng J.F."/>
            <person name="Han C."/>
            <person name="Detter J.C."/>
            <person name="Bruce D."/>
            <person name="Goodwin L."/>
            <person name="Chain P."/>
            <person name="Pitluck S."/>
            <person name="Goker M."/>
            <person name="Ovchinikova G."/>
            <person name="Pati A."/>
            <person name="Ivanova N."/>
            <person name="Mavromatis K."/>
            <person name="Chen A."/>
            <person name="Palaniappan K."/>
            <person name="Land M."/>
            <person name="Hauser L."/>
            <person name="Chang Y.J."/>
            <person name="Jeffries C.D."/>
            <person name="Bristow J."/>
            <person name="Eisen J.A."/>
            <person name="Markowitz V."/>
            <person name="Hugenholtz P."/>
            <person name="Kyrpides N.C."/>
            <person name="Klenk H.P."/>
        </authorList>
    </citation>
    <scope>NUCLEOTIDE SEQUENCE [LARGE SCALE GENOMIC DNA]</scope>
    <source>
        <strain evidence="13">DSM 44728 / CIP 108903 / NRRL B-16338 / NBRC 102104 / LLR-40K-21</strain>
    </source>
</reference>
<evidence type="ECO:0000259" key="10">
    <source>
        <dbReference type="Pfam" id="PF02518"/>
    </source>
</evidence>
<feature type="transmembrane region" description="Helical" evidence="9">
    <location>
        <begin position="62"/>
        <end position="89"/>
    </location>
</feature>
<sequence>MELSRPPRQPLVDAVVVAVAAALVVVDGALAASDAGRVEPAGAALLASALSLALWRRFPRLVLIGALAAVAVYSQFNTMSMLGSVPLLAAVFNSMRLGHRWFSVTLVAPVIVVLTTINLIEEPDRPLRSLPEASGIPLGWVVAAGVLGEVFRQYRAYVDQAEQRAIEAERGREEMALRRAGEERLRIARELHDSLTHAISVIKMQSSVAVHLAAKQGQRPSEALTAIQQASIEANRELRSTLKVLRDDQPPEPGLHRLSELVEQIRLAGVRATVTVEGERGAVPTEVDWTAFRIVQESLTNVARHAGAETAQVLLRYSPGALEVNVTDDGRADPSMPPVPGVGLTGMNERVAGIGGRLRAGPKPGGGFAVSAVLPLGTVR</sequence>
<dbReference type="PANTHER" id="PTHR24421">
    <property type="entry name" value="NITRATE/NITRITE SENSOR PROTEIN NARX-RELATED"/>
    <property type="match status" value="1"/>
</dbReference>
<dbReference type="Pfam" id="PF07730">
    <property type="entry name" value="HisKA_3"/>
    <property type="match status" value="1"/>
</dbReference>
<dbReference type="Proteomes" id="UP000000844">
    <property type="component" value="Chromosome"/>
</dbReference>
<evidence type="ECO:0000256" key="9">
    <source>
        <dbReference type="SAM" id="Phobius"/>
    </source>
</evidence>
<dbReference type="GO" id="GO:0016020">
    <property type="term" value="C:membrane"/>
    <property type="evidence" value="ECO:0007669"/>
    <property type="project" value="InterPro"/>
</dbReference>
<keyword evidence="13" id="KW-1185">Reference proteome</keyword>
<evidence type="ECO:0000256" key="4">
    <source>
        <dbReference type="ARBA" id="ARBA00022679"/>
    </source>
</evidence>
<evidence type="ECO:0000256" key="2">
    <source>
        <dbReference type="ARBA" id="ARBA00012438"/>
    </source>
</evidence>
<keyword evidence="9" id="KW-1133">Transmembrane helix</keyword>
<evidence type="ECO:0000256" key="3">
    <source>
        <dbReference type="ARBA" id="ARBA00022553"/>
    </source>
</evidence>
<dbReference type="PANTHER" id="PTHR24421:SF10">
    <property type="entry name" value="NITRATE_NITRITE SENSOR PROTEIN NARQ"/>
    <property type="match status" value="1"/>
</dbReference>
<dbReference type="GO" id="GO:0005524">
    <property type="term" value="F:ATP binding"/>
    <property type="evidence" value="ECO:0007669"/>
    <property type="project" value="UniProtKB-KW"/>
</dbReference>
<dbReference type="Pfam" id="PF02518">
    <property type="entry name" value="HATPase_c"/>
    <property type="match status" value="1"/>
</dbReference>
<dbReference type="OrthoDB" id="227596at2"/>
<protein>
    <recommendedName>
        <fullName evidence="2">histidine kinase</fullName>
        <ecNumber evidence="2">2.7.13.3</ecNumber>
    </recommendedName>
</protein>
<dbReference type="Gene3D" id="1.20.5.1930">
    <property type="match status" value="1"/>
</dbReference>
<feature type="domain" description="Signal transduction histidine kinase subgroup 3 dimerisation and phosphoacceptor" evidence="11">
    <location>
        <begin position="183"/>
        <end position="248"/>
    </location>
</feature>
<evidence type="ECO:0000256" key="1">
    <source>
        <dbReference type="ARBA" id="ARBA00000085"/>
    </source>
</evidence>